<dbReference type="OrthoDB" id="1046782at2759"/>
<keyword evidence="1" id="KW-0732">Signal</keyword>
<dbReference type="GO" id="GO:0051118">
    <property type="term" value="F:glucan endo-1,3-alpha-glucosidase activity"/>
    <property type="evidence" value="ECO:0007669"/>
    <property type="project" value="InterPro"/>
</dbReference>
<proteinExistence type="predicted"/>
<dbReference type="EMBL" id="KV875098">
    <property type="protein sequence ID" value="OIW29063.1"/>
    <property type="molecule type" value="Genomic_DNA"/>
</dbReference>
<sequence>MAQMWLRTSSTRLWALLVLLSAWIVQVQAAAVFAHFMFENANNFSGASWVHEYSLAKEAHIDAFALNIRYGIPDLVSKLVTAVGLADQNDFKVFFSFDYAGGGPWPKDDVKSLMSTFGHAFGYYQHNGKPLVSTFEGTDNADDWHDIKSDSGCFFIPDWSSLGAKEALELAGGVADGLFNWHAWPWGNTNMDTYVDASYYQYVVDGAKKAYMMPVSPWFYTNLPGYNKNWLWRGDDLWYDRWFQVLYNQPDFVQIISWNDYGESHHIGPYYQNAAEALTIGKAPFNYATLMPHDGWRLTLPYWIDTYKSGKATVTKEGIVAWYRKAPAAACDAKGTVGNTASHLQIEFPPAQVMQDKIFFSAVLGSAATVSVSIGGVTKQASWSATPDGGVGVYHGSIPFFGSGAVVVQLSRGSSSLATLQGGPSISSSCEANYAEFNAYVGSATAPNSISATPPRSRSQQTCIEGWGRGDFAGLCSFTCKNGYCPISACVCTKLGPPPKDIPTTKPKGYPGPGKSGSYIGLCEFACMRDYCPSPACSYTQSPIVTPTVSEFLPPACVGGAGPGLLGGLCGFSCDFGFCPMNSCTCSSQGPLNPAPPKIKVDGEALDSLGSDNGLCSFACSHGYCPDDACNGFDPDSGTNDEEENDISDFVLAPCDQTYAKLDDIPDDAPWNCAAIYILQALRATLDDTLNRYNDIVSKGYDGKFNTYVAAVVQSAPYAIRDFYMSHGKDYFDCVVAEGQTCCGTCQRTYGTNAPECRYCDASLCSSSGLRYKNISEPCPPDFSLRSSANSATRDGDTIYWTLRPDRTDPFYADLESGTGIPSNGTAIGAVNHVPTTCTKYPECFSHGWDFGVPTVTRGYTRADVGNPKDLIANALRSTGPLLSELDKTIVRLQITDTSRGYDPLDPVDVAALPVLMMQQAVEAMSQVVEIAGEIEAEKRKALILSFILGFLFLIPVGGEMVGEISGLAGVGRFIALAGEAGLVASDVYSVVDDPSAAPFVLFSYLLGMGALRDRDAVRSAAGVRRAMTDGDVAKLGKGVAAGLGKIRRITESCKL</sequence>
<dbReference type="Proteomes" id="UP000182658">
    <property type="component" value="Unassembled WGS sequence"/>
</dbReference>
<accession>A0A1J7INA0</accession>
<feature type="chain" id="PRO_5012046382" evidence="1">
    <location>
        <begin position="30"/>
        <end position="1056"/>
    </location>
</feature>
<dbReference type="InParanoid" id="A0A1J7INA0"/>
<reference evidence="2 3" key="1">
    <citation type="submission" date="2016-10" db="EMBL/GenBank/DDBJ databases">
        <title>Draft genome sequence of Coniochaeta ligniaria NRRL30616, a lignocellulolytic fungus for bioabatement of inhibitors in plant biomass hydrolysates.</title>
        <authorList>
            <consortium name="DOE Joint Genome Institute"/>
            <person name="Jimenez D.J."/>
            <person name="Hector R.E."/>
            <person name="Riley R."/>
            <person name="Sun H."/>
            <person name="Grigoriev I.V."/>
            <person name="Van Elsas J.D."/>
            <person name="Nichols N.N."/>
        </authorList>
    </citation>
    <scope>NUCLEOTIDE SEQUENCE [LARGE SCALE GENOMIC DNA]</scope>
    <source>
        <strain evidence="2 3">NRRL 30616</strain>
    </source>
</reference>
<dbReference type="InterPro" id="IPR005197">
    <property type="entry name" value="Glyco_hydro_71"/>
</dbReference>
<dbReference type="InterPro" id="IPR051130">
    <property type="entry name" value="Mito_struct-func_regulator"/>
</dbReference>
<dbReference type="PANTHER" id="PTHR43173:SF33">
    <property type="entry name" value="ASCUS WALL ENDO-1,3-ALPHA-GLUCANASE-RELATED"/>
    <property type="match status" value="1"/>
</dbReference>
<name>A0A1J7INA0_9PEZI</name>
<dbReference type="PANTHER" id="PTHR43173">
    <property type="entry name" value="ABC1 FAMILY PROTEIN"/>
    <property type="match status" value="1"/>
</dbReference>
<evidence type="ECO:0000313" key="2">
    <source>
        <dbReference type="EMBL" id="OIW29063.1"/>
    </source>
</evidence>
<organism evidence="2 3">
    <name type="scientific">Coniochaeta ligniaria NRRL 30616</name>
    <dbReference type="NCBI Taxonomy" id="1408157"/>
    <lineage>
        <taxon>Eukaryota</taxon>
        <taxon>Fungi</taxon>
        <taxon>Dikarya</taxon>
        <taxon>Ascomycota</taxon>
        <taxon>Pezizomycotina</taxon>
        <taxon>Sordariomycetes</taxon>
        <taxon>Sordariomycetidae</taxon>
        <taxon>Coniochaetales</taxon>
        <taxon>Coniochaetaceae</taxon>
        <taxon>Coniochaeta</taxon>
    </lineage>
</organism>
<protein>
    <submittedName>
        <fullName evidence="2">Uncharacterized protein</fullName>
    </submittedName>
</protein>
<feature type="signal peptide" evidence="1">
    <location>
        <begin position="1"/>
        <end position="29"/>
    </location>
</feature>
<dbReference type="Pfam" id="PF03659">
    <property type="entry name" value="Glyco_hydro_71"/>
    <property type="match status" value="1"/>
</dbReference>
<dbReference type="Gene3D" id="3.20.20.80">
    <property type="entry name" value="Glycosidases"/>
    <property type="match status" value="1"/>
</dbReference>
<gene>
    <name evidence="2" type="ORF">CONLIGDRAFT_670772</name>
</gene>
<evidence type="ECO:0000256" key="1">
    <source>
        <dbReference type="SAM" id="SignalP"/>
    </source>
</evidence>
<dbReference type="AlphaFoldDB" id="A0A1J7INA0"/>
<dbReference type="CDD" id="cd11577">
    <property type="entry name" value="GH71"/>
    <property type="match status" value="1"/>
</dbReference>
<evidence type="ECO:0000313" key="3">
    <source>
        <dbReference type="Proteomes" id="UP000182658"/>
    </source>
</evidence>
<keyword evidence="3" id="KW-1185">Reference proteome</keyword>